<gene>
    <name evidence="2" type="ORF">ACFQZQ_07140</name>
</gene>
<feature type="domain" description="Methyltransferase type 11" evidence="1">
    <location>
        <begin position="38"/>
        <end position="125"/>
    </location>
</feature>
<dbReference type="GO" id="GO:0032259">
    <property type="term" value="P:methylation"/>
    <property type="evidence" value="ECO:0007669"/>
    <property type="project" value="UniProtKB-KW"/>
</dbReference>
<dbReference type="InterPro" id="IPR013216">
    <property type="entry name" value="Methyltransf_11"/>
</dbReference>
<proteinExistence type="predicted"/>
<evidence type="ECO:0000259" key="1">
    <source>
        <dbReference type="Pfam" id="PF08241"/>
    </source>
</evidence>
<dbReference type="CDD" id="cd02440">
    <property type="entry name" value="AdoMet_MTases"/>
    <property type="match status" value="1"/>
</dbReference>
<organism evidence="2 3">
    <name type="scientific">Lysobacter koreensis</name>
    <dbReference type="NCBI Taxonomy" id="266122"/>
    <lineage>
        <taxon>Bacteria</taxon>
        <taxon>Pseudomonadati</taxon>
        <taxon>Pseudomonadota</taxon>
        <taxon>Gammaproteobacteria</taxon>
        <taxon>Lysobacterales</taxon>
        <taxon>Lysobacteraceae</taxon>
        <taxon>Lysobacter</taxon>
    </lineage>
</organism>
<dbReference type="InterPro" id="IPR029063">
    <property type="entry name" value="SAM-dependent_MTases_sf"/>
</dbReference>
<dbReference type="RefSeq" id="WP_386812068.1">
    <property type="nucleotide sequence ID" value="NZ_JBHTIH010000003.1"/>
</dbReference>
<dbReference type="Pfam" id="PF08241">
    <property type="entry name" value="Methyltransf_11"/>
    <property type="match status" value="1"/>
</dbReference>
<keyword evidence="2" id="KW-0489">Methyltransferase</keyword>
<dbReference type="SUPFAM" id="SSF53335">
    <property type="entry name" value="S-adenosyl-L-methionine-dependent methyltransferases"/>
    <property type="match status" value="1"/>
</dbReference>
<dbReference type="GO" id="GO:0008168">
    <property type="term" value="F:methyltransferase activity"/>
    <property type="evidence" value="ECO:0007669"/>
    <property type="project" value="UniProtKB-KW"/>
</dbReference>
<comment type="caution">
    <text evidence="2">The sequence shown here is derived from an EMBL/GenBank/DDBJ whole genome shotgun (WGS) entry which is preliminary data.</text>
</comment>
<keyword evidence="2" id="KW-0808">Transferase</keyword>
<sequence length="192" mass="21737">MSVDNKPATLRNSSLKERFKVIFLSGHLRHFPRDERTLDIGCGWGFSLKINPGFYCVDADRACIEYLQSCGANAHLADVSAQLPFADSFFDNAFTHDVLEHLEEEEMLQLFEEARRVIRTGGHFMNIVPNKKGYDAGLDPAVGHKRFVTEREVMATAAKTGFAFEQSWTTPLPRWLGEQFTHNKLVTVCRAV</sequence>
<evidence type="ECO:0000313" key="2">
    <source>
        <dbReference type="EMBL" id="MFD0739053.1"/>
    </source>
</evidence>
<accession>A0ABW2YL54</accession>
<dbReference type="EMBL" id="JBHTIH010000003">
    <property type="protein sequence ID" value="MFD0739053.1"/>
    <property type="molecule type" value="Genomic_DNA"/>
</dbReference>
<evidence type="ECO:0000313" key="3">
    <source>
        <dbReference type="Proteomes" id="UP001597090"/>
    </source>
</evidence>
<dbReference type="Gene3D" id="3.40.50.150">
    <property type="entry name" value="Vaccinia Virus protein VP39"/>
    <property type="match status" value="1"/>
</dbReference>
<reference evidence="3" key="1">
    <citation type="journal article" date="2019" name="Int. J. Syst. Evol. Microbiol.">
        <title>The Global Catalogue of Microorganisms (GCM) 10K type strain sequencing project: providing services to taxonomists for standard genome sequencing and annotation.</title>
        <authorList>
            <consortium name="The Broad Institute Genomics Platform"/>
            <consortium name="The Broad Institute Genome Sequencing Center for Infectious Disease"/>
            <person name="Wu L."/>
            <person name="Ma J."/>
        </authorList>
    </citation>
    <scope>NUCLEOTIDE SEQUENCE [LARGE SCALE GENOMIC DNA]</scope>
    <source>
        <strain evidence="3">CCUG 55491</strain>
    </source>
</reference>
<protein>
    <submittedName>
        <fullName evidence="2">Methyltransferase domain-containing protein</fullName>
    </submittedName>
</protein>
<name>A0ABW2YL54_9GAMM</name>
<dbReference type="Proteomes" id="UP001597090">
    <property type="component" value="Unassembled WGS sequence"/>
</dbReference>
<keyword evidence="3" id="KW-1185">Reference proteome</keyword>